<dbReference type="Pfam" id="PF00125">
    <property type="entry name" value="Histone"/>
    <property type="match status" value="1"/>
</dbReference>
<dbReference type="WBParaSite" id="jg7615.2">
    <property type="protein sequence ID" value="jg7615.2"/>
    <property type="gene ID" value="jg7615"/>
</dbReference>
<proteinExistence type="inferred from homology"/>
<accession>A0A915EPP2</accession>
<dbReference type="GO" id="GO:0000786">
    <property type="term" value="C:nucleosome"/>
    <property type="evidence" value="ECO:0007669"/>
    <property type="project" value="InterPro"/>
</dbReference>
<dbReference type="PRINTS" id="PR00622">
    <property type="entry name" value="HISTONEH3"/>
</dbReference>
<organism evidence="3 4">
    <name type="scientific">Ditylenchus dipsaci</name>
    <dbReference type="NCBI Taxonomy" id="166011"/>
    <lineage>
        <taxon>Eukaryota</taxon>
        <taxon>Metazoa</taxon>
        <taxon>Ecdysozoa</taxon>
        <taxon>Nematoda</taxon>
        <taxon>Chromadorea</taxon>
        <taxon>Rhabditida</taxon>
        <taxon>Tylenchina</taxon>
        <taxon>Tylenchomorpha</taxon>
        <taxon>Sphaerularioidea</taxon>
        <taxon>Anguinidae</taxon>
        <taxon>Anguininae</taxon>
        <taxon>Ditylenchus</taxon>
    </lineage>
</organism>
<evidence type="ECO:0000256" key="1">
    <source>
        <dbReference type="ARBA" id="ARBA00010343"/>
    </source>
</evidence>
<dbReference type="InterPro" id="IPR007125">
    <property type="entry name" value="H2A/H2B/H3"/>
</dbReference>
<dbReference type="Gene3D" id="1.10.20.10">
    <property type="entry name" value="Histone, subunit A"/>
    <property type="match status" value="1"/>
</dbReference>
<comment type="similarity">
    <text evidence="1">Belongs to the histone H3 family.</text>
</comment>
<dbReference type="GO" id="GO:0046982">
    <property type="term" value="F:protein heterodimerization activity"/>
    <property type="evidence" value="ECO:0007669"/>
    <property type="project" value="InterPro"/>
</dbReference>
<evidence type="ECO:0000259" key="2">
    <source>
        <dbReference type="Pfam" id="PF00125"/>
    </source>
</evidence>
<keyword evidence="3" id="KW-1185">Reference proteome</keyword>
<dbReference type="GO" id="GO:0003677">
    <property type="term" value="F:DNA binding"/>
    <property type="evidence" value="ECO:0007669"/>
    <property type="project" value="InterPro"/>
</dbReference>
<feature type="domain" description="Core Histone H2A/H2B/H3" evidence="2">
    <location>
        <begin position="4"/>
        <end position="38"/>
    </location>
</feature>
<name>A0A915EPP2_9BILA</name>
<sequence length="181" mass="20095">MYSFQDLAECYLTALFEDANMIAPHAKRSTILPSDIRLLELSPLPVLTPSISPELDWGKEAPDEPNPTFSQVIQPQKNVRISTPKQQIPAAVHFKEKAKELEPNSRTVNSSSEEIAKTKQLQMPKEDVLLPTKRWTPYLAGDQVAAILAVSPQFQDYPIPITTDSGVLQLHAKQICAPPTP</sequence>
<dbReference type="Proteomes" id="UP000887574">
    <property type="component" value="Unplaced"/>
</dbReference>
<evidence type="ECO:0000313" key="3">
    <source>
        <dbReference type="Proteomes" id="UP000887574"/>
    </source>
</evidence>
<dbReference type="InterPro" id="IPR009072">
    <property type="entry name" value="Histone-fold"/>
</dbReference>
<dbReference type="GO" id="GO:0030527">
    <property type="term" value="F:structural constituent of chromatin"/>
    <property type="evidence" value="ECO:0007669"/>
    <property type="project" value="InterPro"/>
</dbReference>
<dbReference type="InterPro" id="IPR000164">
    <property type="entry name" value="Histone_H3/CENP-A"/>
</dbReference>
<dbReference type="AlphaFoldDB" id="A0A915EPP2"/>
<dbReference type="SUPFAM" id="SSF47113">
    <property type="entry name" value="Histone-fold"/>
    <property type="match status" value="1"/>
</dbReference>
<evidence type="ECO:0000313" key="4">
    <source>
        <dbReference type="WBParaSite" id="jg7615.2"/>
    </source>
</evidence>
<protein>
    <submittedName>
        <fullName evidence="4">Histone H2A/H2B/H3 domain-containing protein</fullName>
    </submittedName>
</protein>
<reference evidence="4" key="1">
    <citation type="submission" date="2022-11" db="UniProtKB">
        <authorList>
            <consortium name="WormBaseParasite"/>
        </authorList>
    </citation>
    <scope>IDENTIFICATION</scope>
</reference>